<dbReference type="InterPro" id="IPR029058">
    <property type="entry name" value="AB_hydrolase_fold"/>
</dbReference>
<evidence type="ECO:0000313" key="3">
    <source>
        <dbReference type="EMBL" id="SNR53553.1"/>
    </source>
</evidence>
<organism evidence="3 4">
    <name type="scientific">Haloechinothrix alba</name>
    <dbReference type="NCBI Taxonomy" id="664784"/>
    <lineage>
        <taxon>Bacteria</taxon>
        <taxon>Bacillati</taxon>
        <taxon>Actinomycetota</taxon>
        <taxon>Actinomycetes</taxon>
        <taxon>Pseudonocardiales</taxon>
        <taxon>Pseudonocardiaceae</taxon>
        <taxon>Haloechinothrix</taxon>
    </lineage>
</organism>
<dbReference type="SUPFAM" id="SSF140453">
    <property type="entry name" value="EsxAB dimer-like"/>
    <property type="match status" value="1"/>
</dbReference>
<feature type="domain" description="DUF1023" evidence="2">
    <location>
        <begin position="304"/>
        <end position="478"/>
    </location>
</feature>
<dbReference type="RefSeq" id="WP_089301299.1">
    <property type="nucleotide sequence ID" value="NZ_FZNW01000009.1"/>
</dbReference>
<dbReference type="GO" id="GO:0016787">
    <property type="term" value="F:hydrolase activity"/>
    <property type="evidence" value="ECO:0007669"/>
    <property type="project" value="UniProtKB-KW"/>
</dbReference>
<dbReference type="Gene3D" id="1.10.287.1060">
    <property type="entry name" value="ESAT-6-like"/>
    <property type="match status" value="1"/>
</dbReference>
<dbReference type="Pfam" id="PF06259">
    <property type="entry name" value="Abhydrolase_8"/>
    <property type="match status" value="1"/>
</dbReference>
<keyword evidence="3" id="KW-0378">Hydrolase</keyword>
<evidence type="ECO:0000313" key="4">
    <source>
        <dbReference type="Proteomes" id="UP000198348"/>
    </source>
</evidence>
<dbReference type="AlphaFoldDB" id="A0A238X4P1"/>
<accession>A0A238X4P1</accession>
<dbReference type="OrthoDB" id="5969911at2"/>
<sequence length="559" mass="59735">MVTFRHLREADPAVYEDIAAGWARPASALEATSDDIKREVAGLGGWWGDAADVARDHLSDVRREYRTTVEYAERVSAVLRTLADSVSDAQQRIGRVMEIVDSTYLLSVDPDTGTVRANAGGPGDTRTDEEKAENRRLAEELGEEIQAAVDDATEADQAASRQLNDLMPADAGLELQATGADRVVRPSDFPDAGDSAAEVKEWWDELSPLERESAIYTHPDRVGSLDGIPVEARDRANRILFEESYADVKARYEALDELGEERTSEQQREFDQLAGTRQGLEAINDQLGREPSEAYPQAYPLDFDTEGHGRGILATGNPDTAENTVTQVPGTESGLHSMASELEKADQLIAEAGFESGGDAAVVTWIGYDAPQDLGPATNAHYAEDAAADLRSFQDGLRATHEGGGGHNTVLGHSYGSTVIGHAAGTDDDGEPNLDVDNMVFVGSPGVGVGHASELGIDTENVYATTAENDVIRGTPRFVHDKQPISADFGAHEFPSDPGPDGDWYTLGYSGDAHSAYWHDDSDSLENIVTIAVGGTPDRTDTILAPGADSGDVADSPGV</sequence>
<gene>
    <name evidence="3" type="ORF">SAMN06265360_10937</name>
</gene>
<dbReference type="InterPro" id="IPR010427">
    <property type="entry name" value="DUF1023"/>
</dbReference>
<proteinExistence type="predicted"/>
<name>A0A238X4P1_9PSEU</name>
<dbReference type="Proteomes" id="UP000198348">
    <property type="component" value="Unassembled WGS sequence"/>
</dbReference>
<reference evidence="3 4" key="1">
    <citation type="submission" date="2017-06" db="EMBL/GenBank/DDBJ databases">
        <authorList>
            <person name="Kim H.J."/>
            <person name="Triplett B.A."/>
        </authorList>
    </citation>
    <scope>NUCLEOTIDE SEQUENCE [LARGE SCALE GENOMIC DNA]</scope>
    <source>
        <strain evidence="3 4">DSM 45207</strain>
    </source>
</reference>
<keyword evidence="4" id="KW-1185">Reference proteome</keyword>
<protein>
    <submittedName>
        <fullName evidence="3">Alpha/beta hydrolase</fullName>
    </submittedName>
</protein>
<dbReference type="EMBL" id="FZNW01000009">
    <property type="protein sequence ID" value="SNR53553.1"/>
    <property type="molecule type" value="Genomic_DNA"/>
</dbReference>
<feature type="region of interest" description="Disordered" evidence="1">
    <location>
        <begin position="112"/>
        <end position="131"/>
    </location>
</feature>
<dbReference type="SUPFAM" id="SSF53474">
    <property type="entry name" value="alpha/beta-Hydrolases"/>
    <property type="match status" value="1"/>
</dbReference>
<evidence type="ECO:0000259" key="2">
    <source>
        <dbReference type="Pfam" id="PF06259"/>
    </source>
</evidence>
<dbReference type="InterPro" id="IPR036689">
    <property type="entry name" value="ESAT-6-like_sf"/>
</dbReference>
<evidence type="ECO:0000256" key="1">
    <source>
        <dbReference type="SAM" id="MobiDB-lite"/>
    </source>
</evidence>